<keyword evidence="2" id="KW-1185">Reference proteome</keyword>
<dbReference type="EMBL" id="JAAGOB010000005">
    <property type="protein sequence ID" value="NED95706.1"/>
    <property type="molecule type" value="Genomic_DNA"/>
</dbReference>
<dbReference type="CDD" id="cd03143">
    <property type="entry name" value="A4_beta-galactosidase_middle_domain"/>
    <property type="match status" value="1"/>
</dbReference>
<dbReference type="Gene3D" id="3.40.50.880">
    <property type="match status" value="1"/>
</dbReference>
<name>A0A6N9YKY8_9ACTN</name>
<accession>A0A6N9YKY8</accession>
<sequence length="596" mass="65248">MTARPSVAVVLAESITASAHDNGADAWWRYATEIFGHLRVPLHVMTDLETADIPEDIRVLVVARVPAEGQSVRERLQAWVDSGGALITVGDPAGLAGLVGASAGTVVEAGHVRIGEADVWTSLPDVPLRAIGGVRLAAMPDSRTLASWDDDGAPAITMRRIGRGVAIAIGADVWQSVVRIQQGYPVARDGIPATDGSAPIDDDILKCEDGLALDIERDRALPDGQQDRPDGYEHVYPPASGLPMFHRPHADMWRSVLLQCVWWAAEQADAAVPWLHYWPAGVSAVAHMSHDADQNVDEHGRAALDSFAEADVRVTWCQLFPGGYLADTYAAITAAGHEQALHYNAMHDADIAEWGWPQMRAQYAWAQAVTGAERIVSNKNHYTRWEGYTEFYEWCERLGIEIDQSRGPSKQGTVGFPFGTAHLSFPMSGAEDGNRYHDVLNLPLHTQDLAWASHESVRDVILDAVESQHGVAHFLFHGAHLHRRPETRKACVALAHEARRRGMPWWTSAELNRWERARRQVTLSLRDDADGWLLEAVAGEPVHGAAILLLLPGREGLPTVREGSGTLSTVRRHGREFVELSADIPVGSSIWSLAHT</sequence>
<comment type="caution">
    <text evidence="1">The sequence shown here is derived from an EMBL/GenBank/DDBJ whole genome shotgun (WGS) entry which is preliminary data.</text>
</comment>
<dbReference type="Proteomes" id="UP000469185">
    <property type="component" value="Unassembled WGS sequence"/>
</dbReference>
<reference evidence="1 2" key="1">
    <citation type="submission" date="2020-02" db="EMBL/GenBank/DDBJ databases">
        <authorList>
            <person name="Li X.-J."/>
            <person name="Feng X.-M."/>
        </authorList>
    </citation>
    <scope>NUCLEOTIDE SEQUENCE [LARGE SCALE GENOMIC DNA]</scope>
    <source>
        <strain evidence="1 2">CGMCC 4.7225</strain>
    </source>
</reference>
<proteinExistence type="predicted"/>
<protein>
    <submittedName>
        <fullName evidence="1">Uncharacterized protein</fullName>
    </submittedName>
</protein>
<dbReference type="InterPro" id="IPR029062">
    <property type="entry name" value="Class_I_gatase-like"/>
</dbReference>
<dbReference type="AlphaFoldDB" id="A0A6N9YKY8"/>
<gene>
    <name evidence="1" type="ORF">G1H11_10320</name>
</gene>
<dbReference type="RefSeq" id="WP_163818496.1">
    <property type="nucleotide sequence ID" value="NZ_JAAGOB010000005.1"/>
</dbReference>
<organism evidence="1 2">
    <name type="scientific">Phytoactinopolyspora alkaliphila</name>
    <dbReference type="NCBI Taxonomy" id="1783498"/>
    <lineage>
        <taxon>Bacteria</taxon>
        <taxon>Bacillati</taxon>
        <taxon>Actinomycetota</taxon>
        <taxon>Actinomycetes</taxon>
        <taxon>Jiangellales</taxon>
        <taxon>Jiangellaceae</taxon>
        <taxon>Phytoactinopolyspora</taxon>
    </lineage>
</organism>
<dbReference type="SUPFAM" id="SSF52317">
    <property type="entry name" value="Class I glutamine amidotransferase-like"/>
    <property type="match status" value="1"/>
</dbReference>
<evidence type="ECO:0000313" key="1">
    <source>
        <dbReference type="EMBL" id="NED95706.1"/>
    </source>
</evidence>
<evidence type="ECO:0000313" key="2">
    <source>
        <dbReference type="Proteomes" id="UP000469185"/>
    </source>
</evidence>